<dbReference type="OrthoDB" id="802677at2759"/>
<proteinExistence type="predicted"/>
<evidence type="ECO:0000313" key="1">
    <source>
        <dbReference type="EMBL" id="PIN00376.1"/>
    </source>
</evidence>
<dbReference type="AlphaFoldDB" id="A0A2G9G4Y3"/>
<protein>
    <submittedName>
        <fullName evidence="1">Uncharacterized protein</fullName>
    </submittedName>
</protein>
<dbReference type="Proteomes" id="UP000231279">
    <property type="component" value="Unassembled WGS sequence"/>
</dbReference>
<accession>A0A2G9G4Y3</accession>
<reference evidence="2" key="1">
    <citation type="journal article" date="2018" name="Gigascience">
        <title>Genome assembly of the Pink Ipe (Handroanthus impetiginosus, Bignoniaceae), a highly valued, ecologically keystone Neotropical timber forest tree.</title>
        <authorList>
            <person name="Silva-Junior O.B."/>
            <person name="Grattapaglia D."/>
            <person name="Novaes E."/>
            <person name="Collevatti R.G."/>
        </authorList>
    </citation>
    <scope>NUCLEOTIDE SEQUENCE [LARGE SCALE GENOMIC DNA]</scope>
    <source>
        <strain evidence="2">cv. UFG-1</strain>
    </source>
</reference>
<keyword evidence="2" id="KW-1185">Reference proteome</keyword>
<sequence>MLSATYLIICSIANTKWRRRTTIPANNILIHMLLCKFPQSIKLRQHHLPQIRPILPPQLRTLQRQFRKRQRIHHWPIRHYRIQHLRKCPFLNRPFHMQNVPAVDVIRYCVTSSAIDGGTRRASPTSLILLTKFESRRMLPGLRSRWTKGSGFVWWRKRSPVAISAAILKRSCHERGRVLPRRKRRSSRLPLAMYS</sequence>
<gene>
    <name evidence="1" type="ORF">CDL12_27119</name>
</gene>
<comment type="caution">
    <text evidence="1">The sequence shown here is derived from an EMBL/GenBank/DDBJ whole genome shotgun (WGS) entry which is preliminary data.</text>
</comment>
<dbReference type="EMBL" id="NKXS01007008">
    <property type="protein sequence ID" value="PIN00376.1"/>
    <property type="molecule type" value="Genomic_DNA"/>
</dbReference>
<name>A0A2G9G4Y3_9LAMI</name>
<organism evidence="1 2">
    <name type="scientific">Handroanthus impetiginosus</name>
    <dbReference type="NCBI Taxonomy" id="429701"/>
    <lineage>
        <taxon>Eukaryota</taxon>
        <taxon>Viridiplantae</taxon>
        <taxon>Streptophyta</taxon>
        <taxon>Embryophyta</taxon>
        <taxon>Tracheophyta</taxon>
        <taxon>Spermatophyta</taxon>
        <taxon>Magnoliopsida</taxon>
        <taxon>eudicotyledons</taxon>
        <taxon>Gunneridae</taxon>
        <taxon>Pentapetalae</taxon>
        <taxon>asterids</taxon>
        <taxon>lamiids</taxon>
        <taxon>Lamiales</taxon>
        <taxon>Bignoniaceae</taxon>
        <taxon>Crescentiina</taxon>
        <taxon>Tabebuia alliance</taxon>
        <taxon>Handroanthus</taxon>
    </lineage>
</organism>
<evidence type="ECO:0000313" key="2">
    <source>
        <dbReference type="Proteomes" id="UP000231279"/>
    </source>
</evidence>